<proteinExistence type="predicted"/>
<dbReference type="GeneID" id="83062922"/>
<sequence length="381" mass="40304">MSTAYRSALLSLLLASLPVSAQAADPIEDRQRAPLAGRYTLQGASEGESELLLKPDGRFEWSLRYGPMVQSATGRWNVGADQILLTAQAPAQAKPLFSLDEVAPWNAGAQKRLDEFASERQQTLSEEACAYLKTYRLGLAQIEFTAASPAADPAHRSAAAASLAPALAVLERSRLALETAAAAVKPTPWGQPPLGNMEAAAAAAQAAAAGADPDGQAAADRAVRSYLQQREQLAALHAAAGRSLPALPDPRLGRERCLDPAAKADPSGGYAVVVGDPQRGARAEGIGVEFVYSDGRSERTQTSPGGWALAVRRAGVRLERAVLQAPDRPSETVALDESRGRIFAIRLDSAAAMPAPFEQLILHQDDGALVSPQLRGRYVRH</sequence>
<dbReference type="Proteomes" id="UP000218824">
    <property type="component" value="Chromosome"/>
</dbReference>
<feature type="signal peptide" evidence="1">
    <location>
        <begin position="1"/>
        <end position="23"/>
    </location>
</feature>
<dbReference type="EMBL" id="AP014940">
    <property type="protein sequence ID" value="BAV96520.1"/>
    <property type="molecule type" value="Genomic_DNA"/>
</dbReference>
<evidence type="ECO:0008006" key="4">
    <source>
        <dbReference type="Google" id="ProtNLM"/>
    </source>
</evidence>
<evidence type="ECO:0000256" key="1">
    <source>
        <dbReference type="SAM" id="SignalP"/>
    </source>
</evidence>
<keyword evidence="1" id="KW-0732">Signal</keyword>
<accession>A0AAU9AGM0</accession>
<organism evidence="2 3">
    <name type="scientific">Lysobacter enzymogenes</name>
    <dbReference type="NCBI Taxonomy" id="69"/>
    <lineage>
        <taxon>Bacteria</taxon>
        <taxon>Pseudomonadati</taxon>
        <taxon>Pseudomonadota</taxon>
        <taxon>Gammaproteobacteria</taxon>
        <taxon>Lysobacterales</taxon>
        <taxon>Lysobacteraceae</taxon>
        <taxon>Lysobacter</taxon>
    </lineage>
</organism>
<dbReference type="RefSeq" id="WP_145959968.1">
    <property type="nucleotide sequence ID" value="NZ_AP014940.1"/>
</dbReference>
<name>A0AAU9AGM0_LYSEN</name>
<evidence type="ECO:0000313" key="3">
    <source>
        <dbReference type="Proteomes" id="UP000218824"/>
    </source>
</evidence>
<protein>
    <recommendedName>
        <fullName evidence="4">DUF4412 domain-containing protein</fullName>
    </recommendedName>
</protein>
<feature type="chain" id="PRO_5043806916" description="DUF4412 domain-containing protein" evidence="1">
    <location>
        <begin position="24"/>
        <end position="381"/>
    </location>
</feature>
<dbReference type="KEGG" id="lem:LEN_1033"/>
<evidence type="ECO:0000313" key="2">
    <source>
        <dbReference type="EMBL" id="BAV96520.1"/>
    </source>
</evidence>
<dbReference type="AlphaFoldDB" id="A0AAU9AGM0"/>
<reference evidence="2 3" key="1">
    <citation type="journal article" date="2017" name="DNA Res.">
        <title>Complete genome sequence and expression profile of the commercial lytic enzyme producer Lysobacter enzymogenes M497-1.</title>
        <authorList>
            <person name="Takami H."/>
            <person name="Toyoda A."/>
            <person name="Uchiyama I."/>
            <person name="Itoh T."/>
            <person name="Takaki Y."/>
            <person name="Arai W."/>
            <person name="Nishi S."/>
            <person name="Kawai M."/>
            <person name="Shinya K."/>
            <person name="Ikeda H."/>
        </authorList>
    </citation>
    <scope>NUCLEOTIDE SEQUENCE [LARGE SCALE GENOMIC DNA]</scope>
    <source>
        <strain evidence="2 3">M497-1</strain>
    </source>
</reference>
<gene>
    <name evidence="2" type="ORF">LEN_1033</name>
</gene>